<evidence type="ECO:0000313" key="2">
    <source>
        <dbReference type="Proteomes" id="UP000054630"/>
    </source>
</evidence>
<organism evidence="1 2">
    <name type="scientific">Trichinella nelsoni</name>
    <dbReference type="NCBI Taxonomy" id="6336"/>
    <lineage>
        <taxon>Eukaryota</taxon>
        <taxon>Metazoa</taxon>
        <taxon>Ecdysozoa</taxon>
        <taxon>Nematoda</taxon>
        <taxon>Enoplea</taxon>
        <taxon>Dorylaimia</taxon>
        <taxon>Trichinellida</taxon>
        <taxon>Trichinellidae</taxon>
        <taxon>Trichinella</taxon>
    </lineage>
</organism>
<dbReference type="EMBL" id="JYDL01000257">
    <property type="protein sequence ID" value="KRX12850.1"/>
    <property type="molecule type" value="Genomic_DNA"/>
</dbReference>
<dbReference type="Proteomes" id="UP000054630">
    <property type="component" value="Unassembled WGS sequence"/>
</dbReference>
<protein>
    <submittedName>
        <fullName evidence="1">Uncharacterized protein</fullName>
    </submittedName>
</protein>
<name>A0A0V0REF9_9BILA</name>
<evidence type="ECO:0000313" key="1">
    <source>
        <dbReference type="EMBL" id="KRX12850.1"/>
    </source>
</evidence>
<comment type="caution">
    <text evidence="1">The sequence shown here is derived from an EMBL/GenBank/DDBJ whole genome shotgun (WGS) entry which is preliminary data.</text>
</comment>
<proteinExistence type="predicted"/>
<sequence length="88" mass="9438">MTELKRRGEMGSPCRTPWLISILLLNTPPSPLIAVVLPVTISAISARELASSPCMRRARSIDDSFPDLCASLTMVDNGGDVVKSAIRA</sequence>
<gene>
    <name evidence="1" type="ORF">T07_14413</name>
</gene>
<accession>A0A0V0REF9</accession>
<keyword evidence="2" id="KW-1185">Reference proteome</keyword>
<dbReference type="OrthoDB" id="5919678at2759"/>
<dbReference type="AlphaFoldDB" id="A0A0V0REF9"/>
<reference evidence="1 2" key="1">
    <citation type="submission" date="2015-01" db="EMBL/GenBank/DDBJ databases">
        <title>Evolution of Trichinella species and genotypes.</title>
        <authorList>
            <person name="Korhonen P.K."/>
            <person name="Edoardo P."/>
            <person name="Giuseppe L.R."/>
            <person name="Gasser R.B."/>
        </authorList>
    </citation>
    <scope>NUCLEOTIDE SEQUENCE [LARGE SCALE GENOMIC DNA]</scope>
    <source>
        <strain evidence="1">ISS37</strain>
    </source>
</reference>